<evidence type="ECO:0000313" key="3">
    <source>
        <dbReference type="Proteomes" id="UP000299102"/>
    </source>
</evidence>
<name>A0A4C1UBT7_EUMVA</name>
<protein>
    <submittedName>
        <fullName evidence="2">Uncharacterized protein</fullName>
    </submittedName>
</protein>
<evidence type="ECO:0000313" key="2">
    <source>
        <dbReference type="EMBL" id="GBP23416.1"/>
    </source>
</evidence>
<accession>A0A4C1UBT7</accession>
<evidence type="ECO:0000256" key="1">
    <source>
        <dbReference type="SAM" id="MobiDB-lite"/>
    </source>
</evidence>
<keyword evidence="3" id="KW-1185">Reference proteome</keyword>
<gene>
    <name evidence="2" type="ORF">EVAR_22275_1</name>
</gene>
<reference evidence="2 3" key="1">
    <citation type="journal article" date="2019" name="Commun. Biol.">
        <title>The bagworm genome reveals a unique fibroin gene that provides high tensile strength.</title>
        <authorList>
            <person name="Kono N."/>
            <person name="Nakamura H."/>
            <person name="Ohtoshi R."/>
            <person name="Tomita M."/>
            <person name="Numata K."/>
            <person name="Arakawa K."/>
        </authorList>
    </citation>
    <scope>NUCLEOTIDE SEQUENCE [LARGE SCALE GENOMIC DNA]</scope>
</reference>
<dbReference type="AlphaFoldDB" id="A0A4C1UBT7"/>
<organism evidence="2 3">
    <name type="scientific">Eumeta variegata</name>
    <name type="common">Bagworm moth</name>
    <name type="synonym">Eumeta japonica</name>
    <dbReference type="NCBI Taxonomy" id="151549"/>
    <lineage>
        <taxon>Eukaryota</taxon>
        <taxon>Metazoa</taxon>
        <taxon>Ecdysozoa</taxon>
        <taxon>Arthropoda</taxon>
        <taxon>Hexapoda</taxon>
        <taxon>Insecta</taxon>
        <taxon>Pterygota</taxon>
        <taxon>Neoptera</taxon>
        <taxon>Endopterygota</taxon>
        <taxon>Lepidoptera</taxon>
        <taxon>Glossata</taxon>
        <taxon>Ditrysia</taxon>
        <taxon>Tineoidea</taxon>
        <taxon>Psychidae</taxon>
        <taxon>Oiketicinae</taxon>
        <taxon>Eumeta</taxon>
    </lineage>
</organism>
<dbReference type="Proteomes" id="UP000299102">
    <property type="component" value="Unassembled WGS sequence"/>
</dbReference>
<proteinExistence type="predicted"/>
<comment type="caution">
    <text evidence="2">The sequence shown here is derived from an EMBL/GenBank/DDBJ whole genome shotgun (WGS) entry which is preliminary data.</text>
</comment>
<dbReference type="EMBL" id="BGZK01000150">
    <property type="protein sequence ID" value="GBP23416.1"/>
    <property type="molecule type" value="Genomic_DNA"/>
</dbReference>
<feature type="region of interest" description="Disordered" evidence="1">
    <location>
        <begin position="11"/>
        <end position="39"/>
    </location>
</feature>
<sequence>MCIQLKLNRVTRPVPRRTRQDAGRGRDRRRPSAAPDSRGSTMLKIIYAVEPCCGQLGCSTKMGRLDRYPILTKEAGNALMTALELEVSIGGDDHPL</sequence>